<evidence type="ECO:0000313" key="2">
    <source>
        <dbReference type="Proteomes" id="UP000548787"/>
    </source>
</evidence>
<protein>
    <submittedName>
        <fullName evidence="1">Uncharacterized protein</fullName>
    </submittedName>
</protein>
<organism evidence="1 2">
    <name type="scientific">Listeria rustica</name>
    <dbReference type="NCBI Taxonomy" id="2713503"/>
    <lineage>
        <taxon>Bacteria</taxon>
        <taxon>Bacillati</taxon>
        <taxon>Bacillota</taxon>
        <taxon>Bacilli</taxon>
        <taxon>Bacillales</taxon>
        <taxon>Listeriaceae</taxon>
        <taxon>Listeria</taxon>
    </lineage>
</organism>
<reference evidence="1 2" key="2">
    <citation type="submission" date="2020-08" db="EMBL/GenBank/DDBJ databases">
        <title>Listeria ohnekaius sp. nov. and Listeria portnoyii sp. nov. isolated from non-agricultural and natural environments.</title>
        <authorList>
            <person name="Weller D."/>
            <person name="Belias A.M."/>
            <person name="Liao J."/>
            <person name="Guo S."/>
            <person name="Orsi R.H."/>
            <person name="Wiedmann M."/>
        </authorList>
    </citation>
    <scope>NUCLEOTIDE SEQUENCE [LARGE SCALE GENOMIC DNA]</scope>
    <source>
        <strain evidence="1 2">FSL W9-0585</strain>
    </source>
</reference>
<proteinExistence type="predicted"/>
<evidence type="ECO:0000313" key="1">
    <source>
        <dbReference type="EMBL" id="MBA3925161.1"/>
    </source>
</evidence>
<name>A0A7W1T4G8_9LIST</name>
<sequence length="46" mass="4970">MKKLVVTGTVLGTLLLGLSGYFVYQVQDVVVGTSSPQLEMLQTVQK</sequence>
<dbReference type="Proteomes" id="UP000548787">
    <property type="component" value="Unassembled WGS sequence"/>
</dbReference>
<comment type="caution">
    <text evidence="1">The sequence shown here is derived from an EMBL/GenBank/DDBJ whole genome shotgun (WGS) entry which is preliminary data.</text>
</comment>
<dbReference type="EMBL" id="JABJVM010000002">
    <property type="protein sequence ID" value="MBA3925161.1"/>
    <property type="molecule type" value="Genomic_DNA"/>
</dbReference>
<accession>A0A7W1T4G8</accession>
<reference evidence="1 2" key="1">
    <citation type="submission" date="2020-05" db="EMBL/GenBank/DDBJ databases">
        <authorList>
            <person name="Carlin C.R."/>
        </authorList>
    </citation>
    <scope>NUCLEOTIDE SEQUENCE [LARGE SCALE GENOMIC DNA]</scope>
    <source>
        <strain evidence="1 2">FSL W9-0585</strain>
    </source>
</reference>
<dbReference type="AlphaFoldDB" id="A0A7W1T4G8"/>
<gene>
    <name evidence="1" type="ORF">HPK16_02305</name>
</gene>
<keyword evidence="2" id="KW-1185">Reference proteome</keyword>
<dbReference type="RefSeq" id="WP_181675413.1">
    <property type="nucleotide sequence ID" value="NZ_JABJVM010000002.1"/>
</dbReference>